<protein>
    <submittedName>
        <fullName evidence="1">Uncharacterized protein</fullName>
    </submittedName>
</protein>
<organism evidence="1 2">
    <name type="scientific">Pseudodesulfovibrio karagichevae</name>
    <dbReference type="NCBI Taxonomy" id="3239305"/>
    <lineage>
        <taxon>Bacteria</taxon>
        <taxon>Pseudomonadati</taxon>
        <taxon>Thermodesulfobacteriota</taxon>
        <taxon>Desulfovibrionia</taxon>
        <taxon>Desulfovibrionales</taxon>
        <taxon>Desulfovibrionaceae</taxon>
    </lineage>
</organism>
<evidence type="ECO:0000313" key="1">
    <source>
        <dbReference type="EMBL" id="MEZ7197038.1"/>
    </source>
</evidence>
<proteinExistence type="predicted"/>
<gene>
    <name evidence="1" type="ORF">AB6M95_09790</name>
</gene>
<sequence>MLNAHTSLYAALFDGDPADTGTEVSAARVAATYAAAANGARALSNNPQLTVAGGGQATHWALFDAATAGNMLAYGALSSTKTDPADFTVTGISGSLDLNNDPA</sequence>
<accession>A0ABV4K5F3</accession>
<dbReference type="RefSeq" id="WP_371386557.1">
    <property type="nucleotide sequence ID" value="NZ_JBGLYH010000023.1"/>
</dbReference>
<evidence type="ECO:0000313" key="2">
    <source>
        <dbReference type="Proteomes" id="UP001568698"/>
    </source>
</evidence>
<dbReference type="EMBL" id="JBGLYH010000023">
    <property type="protein sequence ID" value="MEZ7197038.1"/>
    <property type="molecule type" value="Genomic_DNA"/>
</dbReference>
<comment type="caution">
    <text evidence="1">The sequence shown here is derived from an EMBL/GenBank/DDBJ whole genome shotgun (WGS) entry which is preliminary data.</text>
</comment>
<name>A0ABV4K5F3_9BACT</name>
<dbReference type="Pfam" id="PF23140">
    <property type="entry name" value="Gp80"/>
    <property type="match status" value="1"/>
</dbReference>
<dbReference type="InterPro" id="IPR056908">
    <property type="entry name" value="Gp80-like"/>
</dbReference>
<keyword evidence="2" id="KW-1185">Reference proteome</keyword>
<reference evidence="1 2" key="1">
    <citation type="submission" date="2024-08" db="EMBL/GenBank/DDBJ databases">
        <title>Sulfate-reducing bacteria isolated from formation water of the oil field in Kazakhstan and description of Pseudodesulfovibrio sp.</title>
        <authorList>
            <person name="Bidzhieva S.K."/>
            <person name="Tourova T.P."/>
            <person name="Grouzdev D.S."/>
            <person name="Beletsky A.V."/>
            <person name="Sokolova D.S."/>
            <person name="Samigullina S.R."/>
            <person name="Poltaraus A.B."/>
            <person name="Avtukh A.N."/>
            <person name="Tereshina V.M."/>
            <person name="Zhaparov N.S."/>
            <person name="Mardanov A.V."/>
            <person name="Nazina T.N."/>
        </authorList>
    </citation>
    <scope>NUCLEOTIDE SEQUENCE [LARGE SCALE GENOMIC DNA]</scope>
    <source>
        <strain evidence="1 2">9FUS</strain>
    </source>
</reference>
<dbReference type="Proteomes" id="UP001568698">
    <property type="component" value="Unassembled WGS sequence"/>
</dbReference>